<dbReference type="PANTHER" id="PTHR48250">
    <property type="entry name" value="CUTINASE 2-RELATED"/>
    <property type="match status" value="1"/>
</dbReference>
<dbReference type="SUPFAM" id="SSF53474">
    <property type="entry name" value="alpha/beta-Hydrolases"/>
    <property type="match status" value="1"/>
</dbReference>
<evidence type="ECO:0000256" key="5">
    <source>
        <dbReference type="ARBA" id="ARBA00023157"/>
    </source>
</evidence>
<sequence length="216" mass="22702">MFVLENPDMVSGRSIVDREYLGDGAYQPVPRRLLQPNFNSLLEYSLRPSGKSELTNSYWVDGEPGNQATAAAAASYAEGIQIKGIQNAPGVFYRRRKAVPVVEKRQACRDVIVIFARGTTEVAPIGSLVGPQFQAALEAALGCKTLTLTSVNYPASIAGFLEGDDPAGSTTMAQDLTSAAASPGAAIISSDYSQGGQLVHNSAKQLSASVAGLSTF</sequence>
<dbReference type="Pfam" id="PF01083">
    <property type="entry name" value="Cutinase"/>
    <property type="match status" value="1"/>
</dbReference>
<evidence type="ECO:0000256" key="3">
    <source>
        <dbReference type="ARBA" id="ARBA00022729"/>
    </source>
</evidence>
<protein>
    <recommendedName>
        <fullName evidence="2">cutinase</fullName>
        <ecNumber evidence="2">3.1.1.74</ecNumber>
    </recommendedName>
</protein>
<gene>
    <name evidence="7" type="ORF">B0H16DRAFT_1454415</name>
</gene>
<dbReference type="GO" id="GO:0050525">
    <property type="term" value="F:cutinase activity"/>
    <property type="evidence" value="ECO:0007669"/>
    <property type="project" value="UniProtKB-EC"/>
</dbReference>
<evidence type="ECO:0000313" key="7">
    <source>
        <dbReference type="EMBL" id="KAJ7765245.1"/>
    </source>
</evidence>
<dbReference type="EC" id="3.1.1.74" evidence="2"/>
<dbReference type="AlphaFoldDB" id="A0AAD7JJI4"/>
<dbReference type="Gene3D" id="3.40.50.1820">
    <property type="entry name" value="alpha/beta hydrolase"/>
    <property type="match status" value="1"/>
</dbReference>
<evidence type="ECO:0000313" key="8">
    <source>
        <dbReference type="Proteomes" id="UP001215598"/>
    </source>
</evidence>
<evidence type="ECO:0000256" key="2">
    <source>
        <dbReference type="ARBA" id="ARBA00013095"/>
    </source>
</evidence>
<comment type="catalytic activity">
    <reaction evidence="6">
        <text>cutin + H2O = cutin monomers.</text>
        <dbReference type="EC" id="3.1.1.74"/>
    </reaction>
</comment>
<dbReference type="InterPro" id="IPR000675">
    <property type="entry name" value="Cutinase/axe"/>
</dbReference>
<accession>A0AAD7JJI4</accession>
<dbReference type="PANTHER" id="PTHR48250:SF2">
    <property type="entry name" value="CUTINASE"/>
    <property type="match status" value="1"/>
</dbReference>
<comment type="caution">
    <text evidence="7">The sequence shown here is derived from an EMBL/GenBank/DDBJ whole genome shotgun (WGS) entry which is preliminary data.</text>
</comment>
<dbReference type="GO" id="GO:0016052">
    <property type="term" value="P:carbohydrate catabolic process"/>
    <property type="evidence" value="ECO:0007669"/>
    <property type="project" value="TreeGrafter"/>
</dbReference>
<dbReference type="InterPro" id="IPR029058">
    <property type="entry name" value="AB_hydrolase_fold"/>
</dbReference>
<evidence type="ECO:0000256" key="1">
    <source>
        <dbReference type="ARBA" id="ARBA00007534"/>
    </source>
</evidence>
<name>A0AAD7JJI4_9AGAR</name>
<keyword evidence="8" id="KW-1185">Reference proteome</keyword>
<evidence type="ECO:0000256" key="6">
    <source>
        <dbReference type="ARBA" id="ARBA00034045"/>
    </source>
</evidence>
<comment type="similarity">
    <text evidence="1">Belongs to the cutinase family.</text>
</comment>
<dbReference type="InterPro" id="IPR011150">
    <property type="entry name" value="Cutinase_monf"/>
</dbReference>
<dbReference type="GO" id="GO:0005576">
    <property type="term" value="C:extracellular region"/>
    <property type="evidence" value="ECO:0007669"/>
    <property type="project" value="InterPro"/>
</dbReference>
<keyword evidence="5" id="KW-1015">Disulfide bond</keyword>
<reference evidence="7" key="1">
    <citation type="submission" date="2023-03" db="EMBL/GenBank/DDBJ databases">
        <title>Massive genome expansion in bonnet fungi (Mycena s.s.) driven by repeated elements and novel gene families across ecological guilds.</title>
        <authorList>
            <consortium name="Lawrence Berkeley National Laboratory"/>
            <person name="Harder C.B."/>
            <person name="Miyauchi S."/>
            <person name="Viragh M."/>
            <person name="Kuo A."/>
            <person name="Thoen E."/>
            <person name="Andreopoulos B."/>
            <person name="Lu D."/>
            <person name="Skrede I."/>
            <person name="Drula E."/>
            <person name="Henrissat B."/>
            <person name="Morin E."/>
            <person name="Kohler A."/>
            <person name="Barry K."/>
            <person name="LaButti K."/>
            <person name="Morin E."/>
            <person name="Salamov A."/>
            <person name="Lipzen A."/>
            <person name="Mereny Z."/>
            <person name="Hegedus B."/>
            <person name="Baldrian P."/>
            <person name="Stursova M."/>
            <person name="Weitz H."/>
            <person name="Taylor A."/>
            <person name="Grigoriev I.V."/>
            <person name="Nagy L.G."/>
            <person name="Martin F."/>
            <person name="Kauserud H."/>
        </authorList>
    </citation>
    <scope>NUCLEOTIDE SEQUENCE</scope>
    <source>
        <strain evidence="7">CBHHK182m</strain>
    </source>
</reference>
<keyword evidence="3" id="KW-0732">Signal</keyword>
<evidence type="ECO:0000256" key="4">
    <source>
        <dbReference type="ARBA" id="ARBA00022801"/>
    </source>
</evidence>
<proteinExistence type="inferred from homology"/>
<organism evidence="7 8">
    <name type="scientific">Mycena metata</name>
    <dbReference type="NCBI Taxonomy" id="1033252"/>
    <lineage>
        <taxon>Eukaryota</taxon>
        <taxon>Fungi</taxon>
        <taxon>Dikarya</taxon>
        <taxon>Basidiomycota</taxon>
        <taxon>Agaricomycotina</taxon>
        <taxon>Agaricomycetes</taxon>
        <taxon>Agaricomycetidae</taxon>
        <taxon>Agaricales</taxon>
        <taxon>Marasmiineae</taxon>
        <taxon>Mycenaceae</taxon>
        <taxon>Mycena</taxon>
    </lineage>
</organism>
<dbReference type="EMBL" id="JARKIB010000026">
    <property type="protein sequence ID" value="KAJ7765245.1"/>
    <property type="molecule type" value="Genomic_DNA"/>
</dbReference>
<keyword evidence="4" id="KW-0378">Hydrolase</keyword>
<dbReference type="Proteomes" id="UP001215598">
    <property type="component" value="Unassembled WGS sequence"/>
</dbReference>